<keyword evidence="5 7" id="KW-0456">Lyase</keyword>
<dbReference type="OrthoDB" id="9803665at2"/>
<keyword evidence="4 6" id="KW-0663">Pyridoxal phosphate</keyword>
<dbReference type="GO" id="GO:0030170">
    <property type="term" value="F:pyridoxal phosphate binding"/>
    <property type="evidence" value="ECO:0007669"/>
    <property type="project" value="InterPro"/>
</dbReference>
<accession>B8KSB8</accession>
<dbReference type="InterPro" id="IPR021115">
    <property type="entry name" value="Pyridoxal-P_BS"/>
</dbReference>
<dbReference type="SUPFAM" id="SSF53383">
    <property type="entry name" value="PLP-dependent transferases"/>
    <property type="match status" value="1"/>
</dbReference>
<dbReference type="PANTHER" id="PTHR11999">
    <property type="entry name" value="GROUP II PYRIDOXAL-5-PHOSPHATE DECARBOXYLASE"/>
    <property type="match status" value="1"/>
</dbReference>
<comment type="cofactor">
    <cofactor evidence="1 6 7">
        <name>pyridoxal 5'-phosphate</name>
        <dbReference type="ChEBI" id="CHEBI:597326"/>
    </cofactor>
</comment>
<evidence type="ECO:0000256" key="5">
    <source>
        <dbReference type="ARBA" id="ARBA00023239"/>
    </source>
</evidence>
<evidence type="ECO:0000256" key="1">
    <source>
        <dbReference type="ARBA" id="ARBA00001933"/>
    </source>
</evidence>
<dbReference type="GO" id="GO:0016831">
    <property type="term" value="F:carboxy-lyase activity"/>
    <property type="evidence" value="ECO:0007669"/>
    <property type="project" value="UniProtKB-KW"/>
</dbReference>
<dbReference type="InterPro" id="IPR010977">
    <property type="entry name" value="Aromatic_deC"/>
</dbReference>
<keyword evidence="9" id="KW-1185">Reference proteome</keyword>
<evidence type="ECO:0000256" key="6">
    <source>
        <dbReference type="PIRSR" id="PIRSR602129-50"/>
    </source>
</evidence>
<dbReference type="Gene3D" id="3.40.640.10">
    <property type="entry name" value="Type I PLP-dependent aspartate aminotransferase-like (Major domain)"/>
    <property type="match status" value="1"/>
</dbReference>
<dbReference type="PROSITE" id="PS00392">
    <property type="entry name" value="DDC_GAD_HDC_YDC"/>
    <property type="match status" value="1"/>
</dbReference>
<dbReference type="InterPro" id="IPR015422">
    <property type="entry name" value="PyrdxlP-dep_Trfase_small"/>
</dbReference>
<dbReference type="AlphaFoldDB" id="B8KSB8"/>
<dbReference type="Proteomes" id="UP000004699">
    <property type="component" value="Unassembled WGS sequence"/>
</dbReference>
<evidence type="ECO:0000313" key="8">
    <source>
        <dbReference type="EMBL" id="EED34787.1"/>
    </source>
</evidence>
<dbReference type="EMBL" id="DS999411">
    <property type="protein sequence ID" value="EED34787.1"/>
    <property type="molecule type" value="Genomic_DNA"/>
</dbReference>
<proteinExistence type="inferred from homology"/>
<dbReference type="InterPro" id="IPR002129">
    <property type="entry name" value="PyrdxlP-dep_de-COase"/>
</dbReference>
<evidence type="ECO:0000256" key="2">
    <source>
        <dbReference type="ARBA" id="ARBA00009533"/>
    </source>
</evidence>
<evidence type="ECO:0000313" key="9">
    <source>
        <dbReference type="Proteomes" id="UP000004699"/>
    </source>
</evidence>
<protein>
    <submittedName>
        <fullName evidence="8">L-2,4-diaminobutyrate decarboxylase</fullName>
    </submittedName>
</protein>
<keyword evidence="3" id="KW-0210">Decarboxylase</keyword>
<dbReference type="GO" id="GO:0019752">
    <property type="term" value="P:carboxylic acid metabolic process"/>
    <property type="evidence" value="ECO:0007669"/>
    <property type="project" value="InterPro"/>
</dbReference>
<dbReference type="GO" id="GO:0006520">
    <property type="term" value="P:amino acid metabolic process"/>
    <property type="evidence" value="ECO:0007669"/>
    <property type="project" value="InterPro"/>
</dbReference>
<evidence type="ECO:0000256" key="4">
    <source>
        <dbReference type="ARBA" id="ARBA00022898"/>
    </source>
</evidence>
<dbReference type="HOGENOM" id="CLU_011856_0_4_6"/>
<sequence length="448" mass="48401">MHSFNDDMETLAKAVMQYSLDRMRMDPPPMDAPATEVELESKAGQTVTEAGLGGTEALRVFSDVLAPACLSVDHPRLLAFVPAAPTEASILFDLVVGASSIYAGSWLEGAGAVYAENQALRWIADLAGFPTGAGGVFVAGGTAGNLSALVAARHQWRDRSGLGKTRGLVISSAGAHASIAQATRVMDADIVTVPGHRLTGAGVAETIAQLDPDDRARLFAVASTAGTTNIGIIDDLEGIADVCERESLWFHVDGAYGGAGLAAPSVRAQFNGIERADSFIVDPHKWLFAPFDCCALIYRDPETGRRAHRQHGDYLEVLYGGIWNPSDYAHHLSRRARGLPLWFSLATHGTKAYSDAVETTLSVARAAASLVQDHPNLELVVEQCLSIVMFRRKGWTPEDYQAWSNDLMRRGEAFVTPTKHEGETVLRFCVVNPRTRVEDIEFILDSLR</sequence>
<name>B8KSB8_9GAMM</name>
<gene>
    <name evidence="8" type="primary">dbdD</name>
    <name evidence="8" type="ORF">NOR51B_726</name>
</gene>
<dbReference type="InterPro" id="IPR015424">
    <property type="entry name" value="PyrdxlP-dep_Trfase"/>
</dbReference>
<dbReference type="STRING" id="565045.NOR51B_726"/>
<dbReference type="Gene3D" id="3.90.1150.10">
    <property type="entry name" value="Aspartate Aminotransferase, domain 1"/>
    <property type="match status" value="1"/>
</dbReference>
<dbReference type="InterPro" id="IPR015421">
    <property type="entry name" value="PyrdxlP-dep_Trfase_major"/>
</dbReference>
<evidence type="ECO:0000256" key="7">
    <source>
        <dbReference type="RuleBase" id="RU000382"/>
    </source>
</evidence>
<dbReference type="PANTHER" id="PTHR11999:SF70">
    <property type="entry name" value="MIP05841P"/>
    <property type="match status" value="1"/>
</dbReference>
<dbReference type="eggNOG" id="COG0076">
    <property type="taxonomic scope" value="Bacteria"/>
</dbReference>
<dbReference type="PRINTS" id="PR00800">
    <property type="entry name" value="YHDCRBOXLASE"/>
</dbReference>
<feature type="modified residue" description="N6-(pyridoxal phosphate)lysine" evidence="6">
    <location>
        <position position="285"/>
    </location>
</feature>
<comment type="similarity">
    <text evidence="2 7">Belongs to the group II decarboxylase family.</text>
</comment>
<dbReference type="Pfam" id="PF00282">
    <property type="entry name" value="Pyridoxal_deC"/>
    <property type="match status" value="1"/>
</dbReference>
<reference evidence="9" key="1">
    <citation type="journal article" date="2013" name="BMC Microbiol.">
        <title>Taxonomy and evolution of bacteriochlorophyll a-containing members of the OM60/NOR5 clade of marine gammaproteobacteria: description of Luminiphilus syltensis gen. nov., sp. nov., reclassification of Haliea rubra as Pseudohaliea rubra gen. nov., comb. nov., and emendation of Chromatocurvus halotolerans.</title>
        <authorList>
            <person name="Spring S."/>
            <person name="Riedel T."/>
            <person name="Sproer C."/>
            <person name="Yan S."/>
            <person name="Harder J."/>
            <person name="Fuchs B.M."/>
        </authorList>
    </citation>
    <scope>NUCLEOTIDE SEQUENCE [LARGE SCALE GENOMIC DNA]</scope>
    <source>
        <strain evidence="9">NOR51-B</strain>
    </source>
</reference>
<evidence type="ECO:0000256" key="3">
    <source>
        <dbReference type="ARBA" id="ARBA00022793"/>
    </source>
</evidence>
<dbReference type="RefSeq" id="WP_009019535.1">
    <property type="nucleotide sequence ID" value="NZ_DS999411.1"/>
</dbReference>
<organism evidence="8 9">
    <name type="scientific">Luminiphilus syltensis NOR5-1B</name>
    <dbReference type="NCBI Taxonomy" id="565045"/>
    <lineage>
        <taxon>Bacteria</taxon>
        <taxon>Pseudomonadati</taxon>
        <taxon>Pseudomonadota</taxon>
        <taxon>Gammaproteobacteria</taxon>
        <taxon>Cellvibrionales</taxon>
        <taxon>Halieaceae</taxon>
        <taxon>Luminiphilus</taxon>
    </lineage>
</organism>